<evidence type="ECO:0008006" key="3">
    <source>
        <dbReference type="Google" id="ProtNLM"/>
    </source>
</evidence>
<dbReference type="KEGG" id="ome:OLMES_0114"/>
<reference evidence="1 2" key="1">
    <citation type="submission" date="2017-05" db="EMBL/GenBank/DDBJ databases">
        <title>Genomic insights into alkan degradation activity of Oleiphilus messinensis.</title>
        <authorList>
            <person name="Kozyavkin S.A."/>
            <person name="Slesarev A.I."/>
            <person name="Golyshin P.N."/>
            <person name="Korzhenkov A."/>
            <person name="Golyshina O.N."/>
            <person name="Toshchakov S.V."/>
        </authorList>
    </citation>
    <scope>NUCLEOTIDE SEQUENCE [LARGE SCALE GENOMIC DNA]</scope>
    <source>
        <strain evidence="1 2">ME102</strain>
    </source>
</reference>
<sequence>MNEYRIFCQFTPAPAALERILRTTRVRGFTIGKLEATVSESGMNLEMNVQGNRDVCNLLKQLDKLQEVSETGQRQGVPHKKTA</sequence>
<protein>
    <recommendedName>
        <fullName evidence="3">Acetolactate synthase, small subunit</fullName>
    </recommendedName>
</protein>
<dbReference type="OrthoDB" id="6198158at2"/>
<proteinExistence type="predicted"/>
<evidence type="ECO:0000313" key="2">
    <source>
        <dbReference type="Proteomes" id="UP000196027"/>
    </source>
</evidence>
<organism evidence="1 2">
    <name type="scientific">Oleiphilus messinensis</name>
    <dbReference type="NCBI Taxonomy" id="141451"/>
    <lineage>
        <taxon>Bacteria</taxon>
        <taxon>Pseudomonadati</taxon>
        <taxon>Pseudomonadota</taxon>
        <taxon>Gammaproteobacteria</taxon>
        <taxon>Oceanospirillales</taxon>
        <taxon>Oleiphilaceae</taxon>
        <taxon>Oleiphilus</taxon>
    </lineage>
</organism>
<name>A0A1Y0I4A2_9GAMM</name>
<dbReference type="AlphaFoldDB" id="A0A1Y0I4A2"/>
<keyword evidence="2" id="KW-1185">Reference proteome</keyword>
<evidence type="ECO:0000313" key="1">
    <source>
        <dbReference type="EMBL" id="ARU54223.1"/>
    </source>
</evidence>
<dbReference type="RefSeq" id="WP_087459450.1">
    <property type="nucleotide sequence ID" value="NZ_CP021425.1"/>
</dbReference>
<dbReference type="Pfam" id="PF13710">
    <property type="entry name" value="ACT_5"/>
    <property type="match status" value="1"/>
</dbReference>
<dbReference type="EMBL" id="CP021425">
    <property type="protein sequence ID" value="ARU54223.1"/>
    <property type="molecule type" value="Genomic_DNA"/>
</dbReference>
<dbReference type="Proteomes" id="UP000196027">
    <property type="component" value="Chromosome"/>
</dbReference>
<accession>A0A1Y0I4A2</accession>
<gene>
    <name evidence="1" type="ORF">OLMES_0114</name>
</gene>